<dbReference type="GO" id="GO:0009244">
    <property type="term" value="P:lipopolysaccharide core region biosynthetic process"/>
    <property type="evidence" value="ECO:0007669"/>
    <property type="project" value="TreeGrafter"/>
</dbReference>
<evidence type="ECO:0000256" key="14">
    <source>
        <dbReference type="SAM" id="Phobius"/>
    </source>
</evidence>
<dbReference type="STRING" id="1236501.GCA_000613865_03439"/>
<dbReference type="GO" id="GO:0009029">
    <property type="term" value="F:lipid-A 4'-kinase activity"/>
    <property type="evidence" value="ECO:0007669"/>
    <property type="project" value="UniProtKB-UniRule"/>
</dbReference>
<dbReference type="EC" id="2.7.1.130" evidence="3 13"/>
<evidence type="ECO:0000313" key="16">
    <source>
        <dbReference type="Proteomes" id="UP000194931"/>
    </source>
</evidence>
<dbReference type="EMBL" id="JOPJ01000006">
    <property type="protein sequence ID" value="OUJ13451.1"/>
    <property type="molecule type" value="Genomic_DNA"/>
</dbReference>
<evidence type="ECO:0000256" key="2">
    <source>
        <dbReference type="ARBA" id="ARBA00004870"/>
    </source>
</evidence>
<evidence type="ECO:0000256" key="3">
    <source>
        <dbReference type="ARBA" id="ARBA00012071"/>
    </source>
</evidence>
<keyword evidence="9 13" id="KW-0418">Kinase</keyword>
<evidence type="ECO:0000256" key="13">
    <source>
        <dbReference type="HAMAP-Rule" id="MF_00409"/>
    </source>
</evidence>
<keyword evidence="7 13" id="KW-0808">Transferase</keyword>
<keyword evidence="16" id="KW-1185">Reference proteome</keyword>
<feature type="binding site" evidence="13">
    <location>
        <begin position="55"/>
        <end position="62"/>
    </location>
    <ligand>
        <name>ATP</name>
        <dbReference type="ChEBI" id="CHEBI:30616"/>
    </ligand>
</feature>
<dbReference type="PANTHER" id="PTHR42724:SF1">
    <property type="entry name" value="TETRAACYLDISACCHARIDE 4'-KINASE, MITOCHONDRIAL-RELATED"/>
    <property type="match status" value="1"/>
</dbReference>
<dbReference type="PANTHER" id="PTHR42724">
    <property type="entry name" value="TETRAACYLDISACCHARIDE 4'-KINASE"/>
    <property type="match status" value="1"/>
</dbReference>
<keyword evidence="14" id="KW-0472">Membrane</keyword>
<dbReference type="UniPathway" id="UPA00359">
    <property type="reaction ID" value="UER00482"/>
</dbReference>
<evidence type="ECO:0000256" key="7">
    <source>
        <dbReference type="ARBA" id="ARBA00022679"/>
    </source>
</evidence>
<evidence type="ECO:0000256" key="9">
    <source>
        <dbReference type="ARBA" id="ARBA00022777"/>
    </source>
</evidence>
<keyword evidence="6 13" id="KW-0441">Lipid A biosynthesis</keyword>
<keyword evidence="14" id="KW-0812">Transmembrane</keyword>
<dbReference type="NCBIfam" id="TIGR00682">
    <property type="entry name" value="lpxK"/>
    <property type="match status" value="1"/>
</dbReference>
<dbReference type="InterPro" id="IPR027417">
    <property type="entry name" value="P-loop_NTPase"/>
</dbReference>
<dbReference type="CDD" id="cd01983">
    <property type="entry name" value="SIMIBI"/>
    <property type="match status" value="1"/>
</dbReference>
<reference evidence="16" key="1">
    <citation type="submission" date="2014-06" db="EMBL/GenBank/DDBJ databases">
        <authorList>
            <person name="Winans N.J."/>
            <person name="Newell P.D."/>
            <person name="Douglas A.E."/>
        </authorList>
    </citation>
    <scope>NUCLEOTIDE SEQUENCE [LARGE SCALE GENOMIC DNA]</scope>
</reference>
<evidence type="ECO:0000256" key="4">
    <source>
        <dbReference type="ARBA" id="ARBA00016436"/>
    </source>
</evidence>
<feature type="transmembrane region" description="Helical" evidence="14">
    <location>
        <begin position="15"/>
        <end position="33"/>
    </location>
</feature>
<dbReference type="GO" id="GO:0009245">
    <property type="term" value="P:lipid A biosynthetic process"/>
    <property type="evidence" value="ECO:0007669"/>
    <property type="project" value="UniProtKB-UniRule"/>
</dbReference>
<evidence type="ECO:0000256" key="1">
    <source>
        <dbReference type="ARBA" id="ARBA00002274"/>
    </source>
</evidence>
<sequence>MMRLSPPAFWSDPQARLWPALLAPCAWGVAAFVRRRMRRAGWRAPVPVLCCGNMTVGGTGKTTVVIDLVQRLSARGRKPHVLTRGYGGHVAAGTRVDPTCHTAREVGDEPLMLARYCPVWVGGDRALTARHAVKAGADCLIMDDGFQNPSLVKTFSLLVVDGAVGGGNGCVLPAGPLRERVADALVRADTLLVIGADQTGVAKHVGALPIVWAELEQVDVPHKIREQPCVAFAGIGRPEKFFNGLRAAGIPLVDVLSFPDHYAYSSRDMLKLAAHASNLGAQLVTTPKDAMRLPASFRQNVVEVGVRLVWQDPQVPEHLLDVFLAHNP</sequence>
<dbReference type="AlphaFoldDB" id="A0A252BXC8"/>
<dbReference type="Proteomes" id="UP000194931">
    <property type="component" value="Unassembled WGS sequence"/>
</dbReference>
<name>A0A252BXC8_9PROT</name>
<protein>
    <recommendedName>
        <fullName evidence="4 13">Tetraacyldisaccharide 4'-kinase</fullName>
        <ecNumber evidence="3 13">2.7.1.130</ecNumber>
    </recommendedName>
    <alternativeName>
        <fullName evidence="12 13">Lipid A 4'-kinase</fullName>
    </alternativeName>
</protein>
<evidence type="ECO:0000256" key="6">
    <source>
        <dbReference type="ARBA" id="ARBA00022556"/>
    </source>
</evidence>
<evidence type="ECO:0000256" key="8">
    <source>
        <dbReference type="ARBA" id="ARBA00022741"/>
    </source>
</evidence>
<dbReference type="InterPro" id="IPR003758">
    <property type="entry name" value="LpxK"/>
</dbReference>
<dbReference type="OrthoDB" id="9766423at2"/>
<comment type="function">
    <text evidence="1 13">Transfers the gamma-phosphate of ATP to the 4'-position of a tetraacyldisaccharide 1-phosphate intermediate (termed DS-1-P) to form tetraacyldisaccharide 1,4'-bis-phosphate (lipid IVA).</text>
</comment>
<evidence type="ECO:0000256" key="5">
    <source>
        <dbReference type="ARBA" id="ARBA00022516"/>
    </source>
</evidence>
<comment type="similarity">
    <text evidence="13">Belongs to the LpxK family.</text>
</comment>
<organism evidence="15 16">
    <name type="scientific">Acetobacter okinawensis</name>
    <dbReference type="NCBI Taxonomy" id="1076594"/>
    <lineage>
        <taxon>Bacteria</taxon>
        <taxon>Pseudomonadati</taxon>
        <taxon>Pseudomonadota</taxon>
        <taxon>Alphaproteobacteria</taxon>
        <taxon>Acetobacterales</taxon>
        <taxon>Acetobacteraceae</taxon>
        <taxon>Acetobacter</taxon>
    </lineage>
</organism>
<comment type="caution">
    <text evidence="15">The sequence shown here is derived from an EMBL/GenBank/DDBJ whole genome shotgun (WGS) entry which is preliminary data.</text>
</comment>
<keyword evidence="5 13" id="KW-0444">Lipid biosynthesis</keyword>
<evidence type="ECO:0000256" key="10">
    <source>
        <dbReference type="ARBA" id="ARBA00022840"/>
    </source>
</evidence>
<evidence type="ECO:0000256" key="12">
    <source>
        <dbReference type="ARBA" id="ARBA00029757"/>
    </source>
</evidence>
<comment type="catalytic activity">
    <reaction evidence="13">
        <text>a lipid A disaccharide + ATP = a lipid IVA + ADP + H(+)</text>
        <dbReference type="Rhea" id="RHEA:67840"/>
        <dbReference type="ChEBI" id="CHEBI:15378"/>
        <dbReference type="ChEBI" id="CHEBI:30616"/>
        <dbReference type="ChEBI" id="CHEBI:176343"/>
        <dbReference type="ChEBI" id="CHEBI:176425"/>
        <dbReference type="ChEBI" id="CHEBI:456216"/>
        <dbReference type="EC" id="2.7.1.130"/>
    </reaction>
</comment>
<keyword evidence="14" id="KW-1133">Transmembrane helix</keyword>
<accession>A0A252BXC8</accession>
<keyword evidence="10 13" id="KW-0067">ATP-binding</keyword>
<dbReference type="GO" id="GO:0005524">
    <property type="term" value="F:ATP binding"/>
    <property type="evidence" value="ECO:0007669"/>
    <property type="project" value="UniProtKB-UniRule"/>
</dbReference>
<evidence type="ECO:0000256" key="11">
    <source>
        <dbReference type="ARBA" id="ARBA00023098"/>
    </source>
</evidence>
<dbReference type="HAMAP" id="MF_00409">
    <property type="entry name" value="LpxK"/>
    <property type="match status" value="1"/>
</dbReference>
<keyword evidence="8 13" id="KW-0547">Nucleotide-binding</keyword>
<proteinExistence type="inferred from homology"/>
<dbReference type="Pfam" id="PF02606">
    <property type="entry name" value="LpxK"/>
    <property type="match status" value="1"/>
</dbReference>
<dbReference type="SUPFAM" id="SSF52540">
    <property type="entry name" value="P-loop containing nucleoside triphosphate hydrolases"/>
    <property type="match status" value="1"/>
</dbReference>
<dbReference type="GO" id="GO:0005886">
    <property type="term" value="C:plasma membrane"/>
    <property type="evidence" value="ECO:0007669"/>
    <property type="project" value="TreeGrafter"/>
</dbReference>
<gene>
    <name evidence="13" type="primary">lpxK</name>
    <name evidence="15" type="ORF">HK26_11120</name>
</gene>
<keyword evidence="11 13" id="KW-0443">Lipid metabolism</keyword>
<comment type="pathway">
    <text evidence="2 13">Glycolipid biosynthesis; lipid IV(A) biosynthesis; lipid IV(A) from (3R)-3-hydroxytetradecanoyl-[acyl-carrier-protein] and UDP-N-acetyl-alpha-D-glucosamine: step 6/6.</text>
</comment>
<evidence type="ECO:0000313" key="15">
    <source>
        <dbReference type="EMBL" id="OUJ13451.1"/>
    </source>
</evidence>